<sequence length="119" mass="12890">MALDQGLIDWVAEALAADGSVTHRRMMGGATLYLDGTVFAIVDGDGSLWFKSDAESDAAWDAADCARFTYERGDGTVASMNYRRAPADCYDDGQALREWALLGVAAGRRAPVKKKRKNV</sequence>
<dbReference type="RefSeq" id="WP_184040988.1">
    <property type="nucleotide sequence ID" value="NZ_BAABAR010000015.1"/>
</dbReference>
<organism evidence="2 3">
    <name type="scientific">Sphingomonas endophytica</name>
    <dbReference type="NCBI Taxonomy" id="869719"/>
    <lineage>
        <taxon>Bacteria</taxon>
        <taxon>Pseudomonadati</taxon>
        <taxon>Pseudomonadota</taxon>
        <taxon>Alphaproteobacteria</taxon>
        <taxon>Sphingomonadales</taxon>
        <taxon>Sphingomonadaceae</taxon>
        <taxon>Sphingomonas</taxon>
    </lineage>
</organism>
<evidence type="ECO:0000313" key="2">
    <source>
        <dbReference type="EMBL" id="MBB5727515.1"/>
    </source>
</evidence>
<keyword evidence="3" id="KW-1185">Reference proteome</keyword>
<proteinExistence type="predicted"/>
<gene>
    <name evidence="2" type="ORF">FHS97_003471</name>
</gene>
<dbReference type="EMBL" id="JACIJN010000017">
    <property type="protein sequence ID" value="MBB5727515.1"/>
    <property type="molecule type" value="Genomic_DNA"/>
</dbReference>
<dbReference type="Pfam" id="PF04993">
    <property type="entry name" value="TfoX_N"/>
    <property type="match status" value="1"/>
</dbReference>
<protein>
    <submittedName>
        <fullName evidence="2">DNA transformation protein</fullName>
    </submittedName>
</protein>
<reference evidence="2 3" key="1">
    <citation type="submission" date="2020-08" db="EMBL/GenBank/DDBJ databases">
        <title>Genomic Encyclopedia of Type Strains, Phase IV (KMG-IV): sequencing the most valuable type-strain genomes for metagenomic binning, comparative biology and taxonomic classification.</title>
        <authorList>
            <person name="Goeker M."/>
        </authorList>
    </citation>
    <scope>NUCLEOTIDE SEQUENCE [LARGE SCALE GENOMIC DNA]</scope>
    <source>
        <strain evidence="2 3">DSM 101535</strain>
    </source>
</reference>
<dbReference type="SUPFAM" id="SSF159894">
    <property type="entry name" value="YgaC/TfoX-N like"/>
    <property type="match status" value="1"/>
</dbReference>
<name>A0ABR6N9Q2_9SPHN</name>
<dbReference type="InterPro" id="IPR007076">
    <property type="entry name" value="TfoX_N"/>
</dbReference>
<feature type="domain" description="TfoX N-terminal" evidence="1">
    <location>
        <begin position="14"/>
        <end position="106"/>
    </location>
</feature>
<evidence type="ECO:0000259" key="1">
    <source>
        <dbReference type="Pfam" id="PF04993"/>
    </source>
</evidence>
<accession>A0ABR6N9Q2</accession>
<dbReference type="Gene3D" id="3.30.1460.30">
    <property type="entry name" value="YgaC/TfoX-N like chaperone"/>
    <property type="match status" value="1"/>
</dbReference>
<comment type="caution">
    <text evidence="2">The sequence shown here is derived from an EMBL/GenBank/DDBJ whole genome shotgun (WGS) entry which is preliminary data.</text>
</comment>
<dbReference type="Proteomes" id="UP000560131">
    <property type="component" value="Unassembled WGS sequence"/>
</dbReference>
<evidence type="ECO:0000313" key="3">
    <source>
        <dbReference type="Proteomes" id="UP000560131"/>
    </source>
</evidence>